<feature type="region of interest" description="Disordered" evidence="1">
    <location>
        <begin position="1"/>
        <end position="67"/>
    </location>
</feature>
<sequence length="126" mass="14267">MGKSKKFHSQLTKPSKQSGSGSTKKGKLQGSQNMFKVKANKAHKSKRKTKAVTSNLTRIMDQRKSHTLTSDRAYTDLQDTLHRSKVTEKRKQISSNSLENKVAVQRTIKDDKSNIDATMEQFATLW</sequence>
<proteinExistence type="predicted"/>
<dbReference type="GO" id="GO:0042254">
    <property type="term" value="P:ribosome biogenesis"/>
    <property type="evidence" value="ECO:0007669"/>
    <property type="project" value="InterPro"/>
</dbReference>
<evidence type="ECO:0000313" key="2">
    <source>
        <dbReference type="EMBL" id="KAJ8042107.1"/>
    </source>
</evidence>
<protein>
    <submittedName>
        <fullName evidence="2">Uncharacterized protein</fullName>
    </submittedName>
</protein>
<feature type="compositionally biased region" description="Low complexity" evidence="1">
    <location>
        <begin position="13"/>
        <end position="32"/>
    </location>
</feature>
<comment type="caution">
    <text evidence="2">The sequence shown here is derived from an EMBL/GenBank/DDBJ whole genome shotgun (WGS) entry which is preliminary data.</text>
</comment>
<gene>
    <name evidence="2" type="ORF">HOLleu_13094</name>
</gene>
<accession>A0A9Q1CBA2</accession>
<evidence type="ECO:0000313" key="3">
    <source>
        <dbReference type="Proteomes" id="UP001152320"/>
    </source>
</evidence>
<dbReference type="InterPro" id="IPR031389">
    <property type="entry name" value="RBIS"/>
</dbReference>
<name>A0A9Q1CBA2_HOLLE</name>
<reference evidence="2" key="1">
    <citation type="submission" date="2021-10" db="EMBL/GenBank/DDBJ databases">
        <title>Tropical sea cucumber genome reveals ecological adaptation and Cuvierian tubules defense mechanism.</title>
        <authorList>
            <person name="Chen T."/>
        </authorList>
    </citation>
    <scope>NUCLEOTIDE SEQUENCE</scope>
    <source>
        <strain evidence="2">Nanhai2018</strain>
        <tissue evidence="2">Muscle</tissue>
    </source>
</reference>
<dbReference type="EMBL" id="JAIZAY010000005">
    <property type="protein sequence ID" value="KAJ8042107.1"/>
    <property type="molecule type" value="Genomic_DNA"/>
</dbReference>
<evidence type="ECO:0000256" key="1">
    <source>
        <dbReference type="SAM" id="MobiDB-lite"/>
    </source>
</evidence>
<keyword evidence="3" id="KW-1185">Reference proteome</keyword>
<organism evidence="2 3">
    <name type="scientific">Holothuria leucospilota</name>
    <name type="common">Black long sea cucumber</name>
    <name type="synonym">Mertensiothuria leucospilota</name>
    <dbReference type="NCBI Taxonomy" id="206669"/>
    <lineage>
        <taxon>Eukaryota</taxon>
        <taxon>Metazoa</taxon>
        <taxon>Echinodermata</taxon>
        <taxon>Eleutherozoa</taxon>
        <taxon>Echinozoa</taxon>
        <taxon>Holothuroidea</taxon>
        <taxon>Aspidochirotacea</taxon>
        <taxon>Aspidochirotida</taxon>
        <taxon>Holothuriidae</taxon>
        <taxon>Holothuria</taxon>
    </lineage>
</organism>
<dbReference type="Pfam" id="PF15679">
    <property type="entry name" value="DUF4665"/>
    <property type="match status" value="1"/>
</dbReference>
<dbReference type="Proteomes" id="UP001152320">
    <property type="component" value="Chromosome 5"/>
</dbReference>
<feature type="compositionally biased region" description="Basic residues" evidence="1">
    <location>
        <begin position="38"/>
        <end position="50"/>
    </location>
</feature>
<dbReference type="AlphaFoldDB" id="A0A9Q1CBA2"/>